<dbReference type="RefSeq" id="WP_109953265.1">
    <property type="nucleotide sequence ID" value="NZ_CP029551.1"/>
</dbReference>
<reference evidence="2 3" key="1">
    <citation type="submission" date="2018-05" db="EMBL/GenBank/DDBJ databases">
        <title>Complete Genome Sequence of Methylobacterium sp. 17Sr1-43.</title>
        <authorList>
            <person name="Srinivasan S."/>
        </authorList>
    </citation>
    <scope>NUCLEOTIDE SEQUENCE [LARGE SCALE GENOMIC DNA]</scope>
    <source>
        <strain evidence="2 3">17Sr1-43</strain>
    </source>
</reference>
<name>A0A2U8VWA3_9HYPH</name>
<protein>
    <submittedName>
        <fullName evidence="2">Uncharacterized protein</fullName>
    </submittedName>
</protein>
<dbReference type="Proteomes" id="UP000246058">
    <property type="component" value="Chromosome"/>
</dbReference>
<feature type="region of interest" description="Disordered" evidence="1">
    <location>
        <begin position="50"/>
        <end position="88"/>
    </location>
</feature>
<feature type="compositionally biased region" description="Basic and acidic residues" evidence="1">
    <location>
        <begin position="54"/>
        <end position="64"/>
    </location>
</feature>
<sequence length="88" mass="9555">MATPSGRKARITLDGQLIGYWEREAARLDALAAEARFGWQRRRYLRKSAQARAQAERSRAREVARGNAPTAGAPGSDLADTGLTRDGG</sequence>
<dbReference type="EMBL" id="CP029551">
    <property type="protein sequence ID" value="AWN38104.1"/>
    <property type="molecule type" value="Genomic_DNA"/>
</dbReference>
<dbReference type="KEGG" id="meti:DK427_22145"/>
<accession>A0A2U8VWA3</accession>
<proteinExistence type="predicted"/>
<keyword evidence="3" id="KW-1185">Reference proteome</keyword>
<organism evidence="2 3">
    <name type="scientific">Methylobacterium radiodurans</name>
    <dbReference type="NCBI Taxonomy" id="2202828"/>
    <lineage>
        <taxon>Bacteria</taxon>
        <taxon>Pseudomonadati</taxon>
        <taxon>Pseudomonadota</taxon>
        <taxon>Alphaproteobacteria</taxon>
        <taxon>Hyphomicrobiales</taxon>
        <taxon>Methylobacteriaceae</taxon>
        <taxon>Methylobacterium</taxon>
    </lineage>
</organism>
<dbReference type="AlphaFoldDB" id="A0A2U8VWA3"/>
<evidence type="ECO:0000313" key="3">
    <source>
        <dbReference type="Proteomes" id="UP000246058"/>
    </source>
</evidence>
<gene>
    <name evidence="2" type="ORF">DK427_22145</name>
</gene>
<evidence type="ECO:0000313" key="2">
    <source>
        <dbReference type="EMBL" id="AWN38104.1"/>
    </source>
</evidence>
<evidence type="ECO:0000256" key="1">
    <source>
        <dbReference type="SAM" id="MobiDB-lite"/>
    </source>
</evidence>